<accession>A0A9D1SGS2</accession>
<dbReference type="Proteomes" id="UP000824081">
    <property type="component" value="Unassembled WGS sequence"/>
</dbReference>
<dbReference type="Gene3D" id="1.10.260.40">
    <property type="entry name" value="lambda repressor-like DNA-binding domains"/>
    <property type="match status" value="1"/>
</dbReference>
<dbReference type="GO" id="GO:0003677">
    <property type="term" value="F:DNA binding"/>
    <property type="evidence" value="ECO:0007669"/>
    <property type="project" value="InterPro"/>
</dbReference>
<dbReference type="PROSITE" id="PS50943">
    <property type="entry name" value="HTH_CROC1"/>
    <property type="match status" value="1"/>
</dbReference>
<feature type="compositionally biased region" description="Basic and acidic residues" evidence="1">
    <location>
        <begin position="177"/>
        <end position="190"/>
    </location>
</feature>
<dbReference type="InterPro" id="IPR001387">
    <property type="entry name" value="Cro/C1-type_HTH"/>
</dbReference>
<evidence type="ECO:0000313" key="4">
    <source>
        <dbReference type="EMBL" id="HIU59586.1"/>
    </source>
</evidence>
<organism evidence="4 5">
    <name type="scientific">Candidatus Scatosoma pullistercoris</name>
    <dbReference type="NCBI Taxonomy" id="2840934"/>
    <lineage>
        <taxon>Bacteria</taxon>
        <taxon>Bacillati</taxon>
        <taxon>Bacillota</taxon>
        <taxon>Clostridia</taxon>
        <taxon>Candidatus Scatosoma</taxon>
    </lineage>
</organism>
<feature type="transmembrane region" description="Helical" evidence="2">
    <location>
        <begin position="80"/>
        <end position="102"/>
    </location>
</feature>
<keyword evidence="2" id="KW-0472">Membrane</keyword>
<dbReference type="InterPro" id="IPR010982">
    <property type="entry name" value="Lambda_DNA-bd_dom_sf"/>
</dbReference>
<reference evidence="4" key="1">
    <citation type="submission" date="2020-10" db="EMBL/GenBank/DDBJ databases">
        <authorList>
            <person name="Gilroy R."/>
        </authorList>
    </citation>
    <scope>NUCLEOTIDE SEQUENCE</scope>
    <source>
        <strain evidence="4">11687</strain>
    </source>
</reference>
<proteinExistence type="predicted"/>
<feature type="transmembrane region" description="Helical" evidence="2">
    <location>
        <begin position="109"/>
        <end position="131"/>
    </location>
</feature>
<evidence type="ECO:0000313" key="5">
    <source>
        <dbReference type="Proteomes" id="UP000824081"/>
    </source>
</evidence>
<feature type="non-terminal residue" evidence="4">
    <location>
        <position position="1"/>
    </location>
</feature>
<feature type="domain" description="HTH cro/C1-type" evidence="3">
    <location>
        <begin position="1"/>
        <end position="31"/>
    </location>
</feature>
<gene>
    <name evidence="4" type="ORF">IAC57_05720</name>
</gene>
<comment type="caution">
    <text evidence="4">The sequence shown here is derived from an EMBL/GenBank/DDBJ whole genome shotgun (WGS) entry which is preliminary data.</text>
</comment>
<evidence type="ECO:0000259" key="3">
    <source>
        <dbReference type="PROSITE" id="PS50943"/>
    </source>
</evidence>
<protein>
    <submittedName>
        <fullName evidence="4">Helix-turn-helix transcriptional regulator</fullName>
    </submittedName>
</protein>
<dbReference type="AlphaFoldDB" id="A0A9D1SGS2"/>
<dbReference type="CDD" id="cd00093">
    <property type="entry name" value="HTH_XRE"/>
    <property type="match status" value="1"/>
</dbReference>
<sequence>SVSKWESGNGVPDIYIFLKLADLYGVTVNDLVGENTSGKPEKRGSVWRNVLIMLLSSGIVWLVATVAFVLFNLIFPGGPWWAAFLYAVPANAVVITVLAAVWKYKLTNFWAVTVLIWSVLACAYVTAQLVIARTGSGDDSRLWLLFLVGVPLQALEVLWCFFRWTLFKSRGGSGGKKPADGKAGNGEKTD</sequence>
<feature type="transmembrane region" description="Helical" evidence="2">
    <location>
        <begin position="143"/>
        <end position="162"/>
    </location>
</feature>
<keyword evidence="2" id="KW-0812">Transmembrane</keyword>
<evidence type="ECO:0000256" key="2">
    <source>
        <dbReference type="SAM" id="Phobius"/>
    </source>
</evidence>
<evidence type="ECO:0000256" key="1">
    <source>
        <dbReference type="SAM" id="MobiDB-lite"/>
    </source>
</evidence>
<dbReference type="EMBL" id="DVMZ01000152">
    <property type="protein sequence ID" value="HIU59586.1"/>
    <property type="molecule type" value="Genomic_DNA"/>
</dbReference>
<name>A0A9D1SGS2_9FIRM</name>
<keyword evidence="2" id="KW-1133">Transmembrane helix</keyword>
<feature type="region of interest" description="Disordered" evidence="1">
    <location>
        <begin position="170"/>
        <end position="190"/>
    </location>
</feature>
<reference evidence="4" key="2">
    <citation type="journal article" date="2021" name="PeerJ">
        <title>Extensive microbial diversity within the chicken gut microbiome revealed by metagenomics and culture.</title>
        <authorList>
            <person name="Gilroy R."/>
            <person name="Ravi A."/>
            <person name="Getino M."/>
            <person name="Pursley I."/>
            <person name="Horton D.L."/>
            <person name="Alikhan N.F."/>
            <person name="Baker D."/>
            <person name="Gharbi K."/>
            <person name="Hall N."/>
            <person name="Watson M."/>
            <person name="Adriaenssens E.M."/>
            <person name="Foster-Nyarko E."/>
            <person name="Jarju S."/>
            <person name="Secka A."/>
            <person name="Antonio M."/>
            <person name="Oren A."/>
            <person name="Chaudhuri R.R."/>
            <person name="La Ragione R."/>
            <person name="Hildebrand F."/>
            <person name="Pallen M.J."/>
        </authorList>
    </citation>
    <scope>NUCLEOTIDE SEQUENCE</scope>
    <source>
        <strain evidence="4">11687</strain>
    </source>
</reference>
<dbReference type="SUPFAM" id="SSF47413">
    <property type="entry name" value="lambda repressor-like DNA-binding domains"/>
    <property type="match status" value="1"/>
</dbReference>
<feature type="transmembrane region" description="Helical" evidence="2">
    <location>
        <begin position="50"/>
        <end position="74"/>
    </location>
</feature>